<dbReference type="Proteomes" id="UP000034160">
    <property type="component" value="Unassembled WGS sequence"/>
</dbReference>
<keyword evidence="2" id="KW-0645">Protease</keyword>
<keyword evidence="4 9" id="KW-0732">Signal</keyword>
<sequence>MLGLVVSSLLLLFPSSADAIEIKKIPAKFKPLTKVGLEFSLDSKNQNIQFLIPGAKSIVLKKKYTNKAQIGAQFLKEYSSYFGLKNTQATKLIKSTVSASGVTHLKYVQQYNKVPVYGGEMILHIKGDGAVSAAQGKIAQNLTLSTKSKITAKKATELVKKYAKDKLAITAPATTKPILFIYNPITNKPTAKDKNVLVWVMEVDDVDYGNLRTVFIDAINGRVVDSMSRVGAIYREIKDCNDVLGGGCYITGAPAGLSNGRIEAGAVASAADVNIIFNNLLDAYNYFRDNFNIFGPNNRGGAGNGVDVATDTLKAFARYVLPATNKFAPCPNAYWDGVEFVFCSSTANTPIIAHEYMHAVTQYQGPQPQLSYEQQPGTINEAYSDIFAMAVQKYALNWEPSWSMGVAGQAPFRNIMEPWNTHNPSKLYNGYFSCDPVWDDGGVHRNSTVISYAAYLLSKGGGFNGCTIPAIGLDKVTQIFYLTLTQYLPTNAQFSDLNRNLPLAALPQVTLDENVLTPNIPTNTIITAPTNNLSDYVVPVIQTPAVILLPTTSTPAVFVPAPVVDTGDKYPSFTASVSDDGLRTYTIEGTFNYYGTKSGCTGPRYFDPIIVAWGQVDTHPAVDGNNHFTTTHVYNVKNSEYDISVSFINSCFQRTTKTFTVHPKF</sequence>
<evidence type="ECO:0000256" key="3">
    <source>
        <dbReference type="ARBA" id="ARBA00022723"/>
    </source>
</evidence>
<comment type="similarity">
    <text evidence="1">Belongs to the peptidase M4 family.</text>
</comment>
<dbReference type="STRING" id="1618356.UU93_C0013G0016"/>
<dbReference type="SUPFAM" id="SSF55486">
    <property type="entry name" value="Metalloproteases ('zincins'), catalytic domain"/>
    <property type="match status" value="1"/>
</dbReference>
<dbReference type="Gene3D" id="3.10.450.490">
    <property type="match status" value="1"/>
</dbReference>
<protein>
    <recommendedName>
        <fullName evidence="14">Bacillolysin</fullName>
    </recommendedName>
</protein>
<evidence type="ECO:0000259" key="10">
    <source>
        <dbReference type="Pfam" id="PF02868"/>
    </source>
</evidence>
<feature type="active site" evidence="8">
    <location>
        <position position="355"/>
    </location>
</feature>
<dbReference type="InterPro" id="IPR001570">
    <property type="entry name" value="Peptidase_M4_C_domain"/>
</dbReference>
<gene>
    <name evidence="12" type="ORF">UU93_C0013G0016</name>
</gene>
<dbReference type="InterPro" id="IPR027268">
    <property type="entry name" value="Peptidase_M4/M1_CTD_sf"/>
</dbReference>
<dbReference type="Pfam" id="PF02868">
    <property type="entry name" value="Peptidase_M4_C"/>
    <property type="match status" value="1"/>
</dbReference>
<evidence type="ECO:0000256" key="5">
    <source>
        <dbReference type="ARBA" id="ARBA00022801"/>
    </source>
</evidence>
<evidence type="ECO:0000256" key="8">
    <source>
        <dbReference type="PIRSR" id="PIRSR623612-1"/>
    </source>
</evidence>
<feature type="chain" id="PRO_5002535880" description="Bacillolysin" evidence="9">
    <location>
        <begin position="20"/>
        <end position="665"/>
    </location>
</feature>
<proteinExistence type="inferred from homology"/>
<dbReference type="Pfam" id="PF07504">
    <property type="entry name" value="FTP"/>
    <property type="match status" value="1"/>
</dbReference>
<keyword evidence="6" id="KW-0862">Zinc</keyword>
<evidence type="ECO:0000256" key="6">
    <source>
        <dbReference type="ARBA" id="ARBA00022833"/>
    </source>
</evidence>
<keyword evidence="3" id="KW-0479">Metal-binding</keyword>
<dbReference type="PRINTS" id="PR00730">
    <property type="entry name" value="THERMOLYSIN"/>
</dbReference>
<evidence type="ECO:0000256" key="2">
    <source>
        <dbReference type="ARBA" id="ARBA00022670"/>
    </source>
</evidence>
<dbReference type="GO" id="GO:0006508">
    <property type="term" value="P:proteolysis"/>
    <property type="evidence" value="ECO:0007669"/>
    <property type="project" value="UniProtKB-KW"/>
</dbReference>
<evidence type="ECO:0000256" key="7">
    <source>
        <dbReference type="ARBA" id="ARBA00023049"/>
    </source>
</evidence>
<evidence type="ECO:0000256" key="9">
    <source>
        <dbReference type="SAM" id="SignalP"/>
    </source>
</evidence>
<dbReference type="GO" id="GO:0004222">
    <property type="term" value="F:metalloendopeptidase activity"/>
    <property type="evidence" value="ECO:0007669"/>
    <property type="project" value="InterPro"/>
</dbReference>
<accession>A0A0G1ACN8</accession>
<feature type="active site" description="Proton donor" evidence="8">
    <location>
        <position position="444"/>
    </location>
</feature>
<dbReference type="AlphaFoldDB" id="A0A0G1ACN8"/>
<evidence type="ECO:0000256" key="1">
    <source>
        <dbReference type="ARBA" id="ARBA00009388"/>
    </source>
</evidence>
<feature type="signal peptide" evidence="9">
    <location>
        <begin position="1"/>
        <end position="19"/>
    </location>
</feature>
<dbReference type="Gene3D" id="3.10.170.10">
    <property type="match status" value="1"/>
</dbReference>
<feature type="domain" description="Peptidase M4 C-terminal" evidence="10">
    <location>
        <begin position="369"/>
        <end position="501"/>
    </location>
</feature>
<evidence type="ECO:0000313" key="12">
    <source>
        <dbReference type="EMBL" id="KKS31861.1"/>
    </source>
</evidence>
<dbReference type="InterPro" id="IPR011096">
    <property type="entry name" value="FTP_domain"/>
</dbReference>
<keyword evidence="5" id="KW-0378">Hydrolase</keyword>
<evidence type="ECO:0000313" key="13">
    <source>
        <dbReference type="Proteomes" id="UP000034160"/>
    </source>
</evidence>
<dbReference type="EMBL" id="LCCN01000013">
    <property type="protein sequence ID" value="KKS31861.1"/>
    <property type="molecule type" value="Genomic_DNA"/>
</dbReference>
<dbReference type="PANTHER" id="PTHR33794">
    <property type="entry name" value="BACILLOLYSIN"/>
    <property type="match status" value="1"/>
</dbReference>
<keyword evidence="7" id="KW-0482">Metalloprotease</keyword>
<name>A0A0G1ACN8_9BACT</name>
<evidence type="ECO:0008006" key="14">
    <source>
        <dbReference type="Google" id="ProtNLM"/>
    </source>
</evidence>
<dbReference type="InterPro" id="IPR023612">
    <property type="entry name" value="Peptidase_M4"/>
</dbReference>
<reference evidence="12 13" key="1">
    <citation type="journal article" date="2015" name="Nature">
        <title>rRNA introns, odd ribosomes, and small enigmatic genomes across a large radiation of phyla.</title>
        <authorList>
            <person name="Brown C.T."/>
            <person name="Hug L.A."/>
            <person name="Thomas B.C."/>
            <person name="Sharon I."/>
            <person name="Castelle C.J."/>
            <person name="Singh A."/>
            <person name="Wilkins M.J."/>
            <person name="Williams K.H."/>
            <person name="Banfield J.F."/>
        </authorList>
    </citation>
    <scope>NUCLEOTIDE SEQUENCE [LARGE SCALE GENOMIC DNA]</scope>
</reference>
<dbReference type="InterPro" id="IPR050728">
    <property type="entry name" value="Zinc_Metalloprotease_M4"/>
</dbReference>
<dbReference type="PANTHER" id="PTHR33794:SF1">
    <property type="entry name" value="BACILLOLYSIN"/>
    <property type="match status" value="1"/>
</dbReference>
<dbReference type="GO" id="GO:0046872">
    <property type="term" value="F:metal ion binding"/>
    <property type="evidence" value="ECO:0007669"/>
    <property type="project" value="UniProtKB-KW"/>
</dbReference>
<feature type="domain" description="FTP" evidence="11">
    <location>
        <begin position="91"/>
        <end position="137"/>
    </location>
</feature>
<organism evidence="12 13">
    <name type="scientific">Candidatus Amesbacteria bacterium GW2011_GWA2_42_12</name>
    <dbReference type="NCBI Taxonomy" id="1618356"/>
    <lineage>
        <taxon>Bacteria</taxon>
        <taxon>Candidatus Amesiibacteriota</taxon>
    </lineage>
</organism>
<comment type="caution">
    <text evidence="12">The sequence shown here is derived from an EMBL/GenBank/DDBJ whole genome shotgun (WGS) entry which is preliminary data.</text>
</comment>
<dbReference type="Gene3D" id="1.10.390.10">
    <property type="entry name" value="Neutral Protease Domain 2"/>
    <property type="match status" value="1"/>
</dbReference>
<evidence type="ECO:0000256" key="4">
    <source>
        <dbReference type="ARBA" id="ARBA00022729"/>
    </source>
</evidence>
<evidence type="ECO:0000259" key="11">
    <source>
        <dbReference type="Pfam" id="PF07504"/>
    </source>
</evidence>